<protein>
    <recommendedName>
        <fullName evidence="1">Peptidase S74 domain-containing protein</fullName>
    </recommendedName>
</protein>
<dbReference type="AlphaFoldDB" id="A0A6C0CNH6"/>
<reference evidence="2" key="1">
    <citation type="journal article" date="2020" name="Nature">
        <title>Giant virus diversity and host interactions through global metagenomics.</title>
        <authorList>
            <person name="Schulz F."/>
            <person name="Roux S."/>
            <person name="Paez-Espino D."/>
            <person name="Jungbluth S."/>
            <person name="Walsh D.A."/>
            <person name="Denef V.J."/>
            <person name="McMahon K.D."/>
            <person name="Konstantinidis K.T."/>
            <person name="Eloe-Fadrosh E.A."/>
            <person name="Kyrpides N.C."/>
            <person name="Woyke T."/>
        </authorList>
    </citation>
    <scope>NUCLEOTIDE SEQUENCE</scope>
    <source>
        <strain evidence="2">GVMAG-M-3300021389-45</strain>
    </source>
</reference>
<accession>A0A6C0CNH6</accession>
<proteinExistence type="predicted"/>
<dbReference type="InterPro" id="IPR030392">
    <property type="entry name" value="S74_ICA"/>
</dbReference>
<evidence type="ECO:0000259" key="1">
    <source>
        <dbReference type="PROSITE" id="PS51688"/>
    </source>
</evidence>
<evidence type="ECO:0000313" key="2">
    <source>
        <dbReference type="EMBL" id="QHT05777.1"/>
    </source>
</evidence>
<sequence>MAQEIKEVLPEVVKGSEETTYSVAYGNMTGLIIEAIKELKSEINELKSSHGIL</sequence>
<organism evidence="2">
    <name type="scientific">viral metagenome</name>
    <dbReference type="NCBI Taxonomy" id="1070528"/>
    <lineage>
        <taxon>unclassified sequences</taxon>
        <taxon>metagenomes</taxon>
        <taxon>organismal metagenomes</taxon>
    </lineage>
</organism>
<name>A0A6C0CNH6_9ZZZZ</name>
<feature type="domain" description="Peptidase S74" evidence="1">
    <location>
        <begin position="1"/>
        <end position="50"/>
    </location>
</feature>
<dbReference type="PROSITE" id="PS51688">
    <property type="entry name" value="ICA"/>
    <property type="match status" value="1"/>
</dbReference>
<dbReference type="EMBL" id="MN739459">
    <property type="protein sequence ID" value="QHT05777.1"/>
    <property type="molecule type" value="Genomic_DNA"/>
</dbReference>